<feature type="compositionally biased region" description="Polar residues" evidence="1">
    <location>
        <begin position="876"/>
        <end position="912"/>
    </location>
</feature>
<evidence type="ECO:0000256" key="2">
    <source>
        <dbReference type="SAM" id="Phobius"/>
    </source>
</evidence>
<evidence type="ECO:0000256" key="1">
    <source>
        <dbReference type="SAM" id="MobiDB-lite"/>
    </source>
</evidence>
<feature type="region of interest" description="Disordered" evidence="1">
    <location>
        <begin position="824"/>
        <end position="912"/>
    </location>
</feature>
<dbReference type="EMBL" id="CP144090">
    <property type="protein sequence ID" value="WWD09529.1"/>
    <property type="molecule type" value="Genomic_DNA"/>
</dbReference>
<accession>A0AAX4KTF3</accession>
<feature type="region of interest" description="Disordered" evidence="1">
    <location>
        <begin position="775"/>
        <end position="803"/>
    </location>
</feature>
<reference evidence="4 5" key="1">
    <citation type="submission" date="2024-01" db="EMBL/GenBank/DDBJ databases">
        <title>Comparative genomics of Cryptococcus and Kwoniella reveals pathogenesis evolution and contrasting modes of karyotype evolution via chromosome fusion or intercentromeric recombination.</title>
        <authorList>
            <person name="Coelho M.A."/>
            <person name="David-Palma M."/>
            <person name="Shea T."/>
            <person name="Bowers K."/>
            <person name="McGinley-Smith S."/>
            <person name="Mohammad A.W."/>
            <person name="Gnirke A."/>
            <person name="Yurkov A.M."/>
            <person name="Nowrousian M."/>
            <person name="Sun S."/>
            <person name="Cuomo C.A."/>
            <person name="Heitman J."/>
        </authorList>
    </citation>
    <scope>NUCLEOTIDE SEQUENCE [LARGE SCALE GENOMIC DNA]</scope>
    <source>
        <strain evidence="4 5">PYCC6329</strain>
    </source>
</reference>
<dbReference type="GO" id="GO:0005227">
    <property type="term" value="F:calcium-activated cation channel activity"/>
    <property type="evidence" value="ECO:0007669"/>
    <property type="project" value="InterPro"/>
</dbReference>
<feature type="region of interest" description="Disordered" evidence="1">
    <location>
        <begin position="720"/>
        <end position="750"/>
    </location>
</feature>
<feature type="compositionally biased region" description="Basic and acidic residues" evidence="1">
    <location>
        <begin position="926"/>
        <end position="956"/>
    </location>
</feature>
<keyword evidence="5" id="KW-1185">Reference proteome</keyword>
<keyword evidence="2" id="KW-0812">Transmembrane</keyword>
<protein>
    <recommendedName>
        <fullName evidence="3">CSC1/OSCA1-like N-terminal transmembrane domain-containing protein</fullName>
    </recommendedName>
</protein>
<feature type="transmembrane region" description="Helical" evidence="2">
    <location>
        <begin position="464"/>
        <end position="485"/>
    </location>
</feature>
<dbReference type="InterPro" id="IPR045122">
    <property type="entry name" value="Csc1-like"/>
</dbReference>
<feature type="transmembrane region" description="Helical" evidence="2">
    <location>
        <begin position="20"/>
        <end position="41"/>
    </location>
</feature>
<name>A0AAX4KTF3_9TREE</name>
<dbReference type="Proteomes" id="UP001358614">
    <property type="component" value="Chromosome 2"/>
</dbReference>
<dbReference type="InterPro" id="IPR032880">
    <property type="entry name" value="CSC1/OSCA1-like_N"/>
</dbReference>
<feature type="compositionally biased region" description="Basic and acidic residues" evidence="1">
    <location>
        <begin position="975"/>
        <end position="987"/>
    </location>
</feature>
<proteinExistence type="predicted"/>
<dbReference type="GO" id="GO:0005886">
    <property type="term" value="C:plasma membrane"/>
    <property type="evidence" value="ECO:0007669"/>
    <property type="project" value="TreeGrafter"/>
</dbReference>
<dbReference type="KEGG" id="ker:91106457"/>
<dbReference type="PANTHER" id="PTHR13018:SF139">
    <property type="entry name" value="PHOSPHATE METABOLISM PROTEIN 7"/>
    <property type="match status" value="1"/>
</dbReference>
<dbReference type="RefSeq" id="XP_066087496.1">
    <property type="nucleotide sequence ID" value="XM_066231399.1"/>
</dbReference>
<feature type="compositionally biased region" description="Acidic residues" evidence="1">
    <location>
        <begin position="527"/>
        <end position="543"/>
    </location>
</feature>
<feature type="domain" description="CSC1/OSCA1-like N-terminal transmembrane" evidence="3">
    <location>
        <begin position="3"/>
        <end position="88"/>
    </location>
</feature>
<feature type="transmembrane region" description="Helical" evidence="2">
    <location>
        <begin position="418"/>
        <end position="441"/>
    </location>
</feature>
<evidence type="ECO:0000313" key="4">
    <source>
        <dbReference type="EMBL" id="WWD09529.1"/>
    </source>
</evidence>
<dbReference type="Pfam" id="PF13967">
    <property type="entry name" value="RSN1_TM"/>
    <property type="match status" value="1"/>
</dbReference>
<dbReference type="AlphaFoldDB" id="A0AAX4KTF3"/>
<dbReference type="GeneID" id="91106457"/>
<evidence type="ECO:0000259" key="3">
    <source>
        <dbReference type="Pfam" id="PF13967"/>
    </source>
</evidence>
<sequence length="1003" mass="112156">MPEKCGLDLTLHARFLRGAFFYTLLQTVVIMPVLMPLHIIYSPRDIAKTSMLRASVSSLVQSSGSKWLWVHALLIWWITITWTATVLWITWGALAYRRRQIKALAAKFAASKETKRTTTRGEEGQDSCSIVEDCKGVKRYRTLMVTNIPPDMRDETILRDYFNYYIQRHHARKQSPKNRPDLKKPRLSLNALELTGWTNEESDVEEVILVRKLHTIASLRDRRQDVLRKLEIRTMGVVPMISEKDKDQPLPPNATKQDRMQRLVRVLDPFLDDHGSAGKVDTTVWDIFPVSLLCALASLTNIAGFIKPLQAFLNAHPKVASAITSLAPVGYTQFGIREILEVFDGERRGVLCSYLTAFQNKSFDPLPIIASAFPTAAPYFASYILLQTAIQPFFEIFRFGAFGHSEAKVVTDGTLMSLVLGGAIMHLFMLLNPLVIPFMVWKRQFTYVYGRLYETNGKRTSIRVLRYSLDALALAQFVLFAFFILNKAKGHAIATGILFAITLITKLILDIQEADILCPPVTASTNDNDEDDDTASEDWDPDDVPLPNGLPASQGSSRFNTLRRSVGRWAGSWKKAGSSHKPIPFDHVLFSTLDSKIAFEPFGNPQEASVKPSEFPSRASQAKDSQRIVAPHPALQPWEDIPPYYRSRGYDDQPTYTDNYDDFLWLPRDPLSTLDLDDTVEMRVALTTSAGGSGQISDCESEFADLSVRDKKDRDTWQDVFVHGPSDDRPTSPGANSETRLMSTPSNIGSEVHDTFSGTHLFRRHTHKAATALSDVFRRPRASSSTSNPGIGMDNLSVRSRPGPPIPLELNNLDTFISMPRVSTPSAISVQQEPEATQEPSTPAAAPTGSHISFAATLGRSPSGRRPSRIRSGHSNMSEELIQSPTSPRNRSLSHLSPSKSRTASAMSAQQQRLWNEVMEEERLMMKEDRKEEKAEMEKEKEELLKEQDKIRKASDSGEGGGLRRRLTRGNSEGARPRLERAGESQRSRNGSVALVDTPTSIV</sequence>
<keyword evidence="2" id="KW-1133">Transmembrane helix</keyword>
<keyword evidence="2" id="KW-0472">Membrane</keyword>
<feature type="compositionally biased region" description="Polar residues" evidence="1">
    <location>
        <begin position="733"/>
        <end position="749"/>
    </location>
</feature>
<feature type="compositionally biased region" description="Polar residues" evidence="1">
    <location>
        <begin position="824"/>
        <end position="841"/>
    </location>
</feature>
<feature type="transmembrane region" description="Helical" evidence="2">
    <location>
        <begin position="68"/>
        <end position="94"/>
    </location>
</feature>
<dbReference type="PANTHER" id="PTHR13018">
    <property type="entry name" value="PROBABLE MEMBRANE PROTEIN DUF221-RELATED"/>
    <property type="match status" value="1"/>
</dbReference>
<evidence type="ECO:0000313" key="5">
    <source>
        <dbReference type="Proteomes" id="UP001358614"/>
    </source>
</evidence>
<feature type="region of interest" description="Disordered" evidence="1">
    <location>
        <begin position="926"/>
        <end position="1003"/>
    </location>
</feature>
<gene>
    <name evidence="4" type="ORF">V865_007656</name>
</gene>
<feature type="region of interest" description="Disordered" evidence="1">
    <location>
        <begin position="522"/>
        <end position="557"/>
    </location>
</feature>
<organism evidence="4 5">
    <name type="scientific">Kwoniella europaea PYCC6329</name>
    <dbReference type="NCBI Taxonomy" id="1423913"/>
    <lineage>
        <taxon>Eukaryota</taxon>
        <taxon>Fungi</taxon>
        <taxon>Dikarya</taxon>
        <taxon>Basidiomycota</taxon>
        <taxon>Agaricomycotina</taxon>
        <taxon>Tremellomycetes</taxon>
        <taxon>Tremellales</taxon>
        <taxon>Cryptococcaceae</taxon>
        <taxon>Kwoniella</taxon>
    </lineage>
</organism>